<dbReference type="InterPro" id="IPR035986">
    <property type="entry name" value="PKD_dom_sf"/>
</dbReference>
<protein>
    <submittedName>
        <fullName evidence="1">Uncharacterized protein</fullName>
    </submittedName>
</protein>
<gene>
    <name evidence="1" type="ORF">MNOR_LOCUS37884</name>
</gene>
<dbReference type="EMBL" id="CAXKWB010080492">
    <property type="protein sequence ID" value="CAL4204851.1"/>
    <property type="molecule type" value="Genomic_DNA"/>
</dbReference>
<organism evidence="1 2">
    <name type="scientific">Meganyctiphanes norvegica</name>
    <name type="common">Northern krill</name>
    <name type="synonym">Thysanopoda norvegica</name>
    <dbReference type="NCBI Taxonomy" id="48144"/>
    <lineage>
        <taxon>Eukaryota</taxon>
        <taxon>Metazoa</taxon>
        <taxon>Ecdysozoa</taxon>
        <taxon>Arthropoda</taxon>
        <taxon>Crustacea</taxon>
        <taxon>Multicrustacea</taxon>
        <taxon>Malacostraca</taxon>
        <taxon>Eumalacostraca</taxon>
        <taxon>Eucarida</taxon>
        <taxon>Euphausiacea</taxon>
        <taxon>Euphausiidae</taxon>
        <taxon>Meganyctiphanes</taxon>
    </lineage>
</organism>
<evidence type="ECO:0000313" key="2">
    <source>
        <dbReference type="Proteomes" id="UP001497623"/>
    </source>
</evidence>
<dbReference type="AlphaFoldDB" id="A0AAV2SI71"/>
<dbReference type="Proteomes" id="UP001497623">
    <property type="component" value="Unassembled WGS sequence"/>
</dbReference>
<keyword evidence="2" id="KW-1185">Reference proteome</keyword>
<reference evidence="1 2" key="1">
    <citation type="submission" date="2024-05" db="EMBL/GenBank/DDBJ databases">
        <authorList>
            <person name="Wallberg A."/>
        </authorList>
    </citation>
    <scope>NUCLEOTIDE SEQUENCE [LARGE SCALE GENOMIC DNA]</scope>
</reference>
<sequence>MLNRTEEEISDFPPFNISGKKHKLIYNETFPTPNNYTIRIFAENKHNIPFGPINDTIELVVQNKVVDFWIVEPSEKIYVIPKQYSTIIFKDPSNSSFPTDASVVIEWGDGIREIKPFTAESHLIVNHQYMVSQIFEVVATIYNAVSNVTI</sequence>
<dbReference type="SUPFAM" id="SSF49299">
    <property type="entry name" value="PKD domain"/>
    <property type="match status" value="1"/>
</dbReference>
<accession>A0AAV2SI71</accession>
<name>A0AAV2SI71_MEGNR</name>
<evidence type="ECO:0000313" key="1">
    <source>
        <dbReference type="EMBL" id="CAL4204851.1"/>
    </source>
</evidence>
<proteinExistence type="predicted"/>
<comment type="caution">
    <text evidence="1">The sequence shown here is derived from an EMBL/GenBank/DDBJ whole genome shotgun (WGS) entry which is preliminary data.</text>
</comment>
<feature type="non-terminal residue" evidence="1">
    <location>
        <position position="150"/>
    </location>
</feature>